<gene>
    <name evidence="2" type="ORF">A9404_02580</name>
</gene>
<feature type="coiled-coil region" evidence="1">
    <location>
        <begin position="34"/>
        <end position="61"/>
    </location>
</feature>
<proteinExistence type="predicted"/>
<evidence type="ECO:0000313" key="2">
    <source>
        <dbReference type="EMBL" id="ANJ66413.1"/>
    </source>
</evidence>
<keyword evidence="1" id="KW-0175">Coiled coil</keyword>
<evidence type="ECO:0008006" key="4">
    <source>
        <dbReference type="Google" id="ProtNLM"/>
    </source>
</evidence>
<organism evidence="2 3">
    <name type="scientific">Halothiobacillus diazotrophicus</name>
    <dbReference type="NCBI Taxonomy" id="1860122"/>
    <lineage>
        <taxon>Bacteria</taxon>
        <taxon>Pseudomonadati</taxon>
        <taxon>Pseudomonadota</taxon>
        <taxon>Gammaproteobacteria</taxon>
        <taxon>Chromatiales</taxon>
        <taxon>Halothiobacillaceae</taxon>
        <taxon>Halothiobacillus</taxon>
    </lineage>
</organism>
<protein>
    <recommendedName>
        <fullName evidence="4">TIGR02449 family protein</fullName>
    </recommendedName>
</protein>
<dbReference type="Proteomes" id="UP000078596">
    <property type="component" value="Chromosome"/>
</dbReference>
<evidence type="ECO:0000313" key="3">
    <source>
        <dbReference type="Proteomes" id="UP000078596"/>
    </source>
</evidence>
<accession>A0A191ZEW5</accession>
<name>A0A191ZEW5_9GAMM</name>
<dbReference type="EMBL" id="CP016027">
    <property type="protein sequence ID" value="ANJ66413.1"/>
    <property type="molecule type" value="Genomic_DNA"/>
</dbReference>
<keyword evidence="3" id="KW-1185">Reference proteome</keyword>
<evidence type="ECO:0000256" key="1">
    <source>
        <dbReference type="SAM" id="Coils"/>
    </source>
</evidence>
<reference evidence="2 3" key="1">
    <citation type="submission" date="2016-06" db="EMBL/GenBank/DDBJ databases">
        <title>Insight into the functional genes involving in sulfur oxidation in Pearl River water.</title>
        <authorList>
            <person name="Luo J."/>
            <person name="Tan X."/>
            <person name="Lin W."/>
        </authorList>
    </citation>
    <scope>NUCLEOTIDE SEQUENCE [LARGE SCALE GENOMIC DNA]</scope>
    <source>
        <strain evidence="2 3">LS2</strain>
    </source>
</reference>
<dbReference type="KEGG" id="haz:A9404_02580"/>
<dbReference type="AlphaFoldDB" id="A0A191ZEW5"/>
<sequence>MSGDPAAGLEIRINALIELCRALDRKQRDQSAVAERLAEDNAKLRRILQHTHQQIQELTDQIRMMEQ</sequence>